<dbReference type="SMART" id="SM01167">
    <property type="entry name" value="DUF1900"/>
    <property type="match status" value="1"/>
</dbReference>
<dbReference type="SUPFAM" id="SSF101908">
    <property type="entry name" value="Putative isomerase YbhE"/>
    <property type="match status" value="1"/>
</dbReference>
<dbReference type="InterPro" id="IPR019775">
    <property type="entry name" value="WD40_repeat_CS"/>
</dbReference>
<protein>
    <recommendedName>
        <fullName evidence="7">Coronin</fullName>
    </recommendedName>
</protein>
<feature type="region of interest" description="Disordered" evidence="8">
    <location>
        <begin position="410"/>
        <end position="432"/>
    </location>
</feature>
<dbReference type="EMBL" id="GACK01006794">
    <property type="protein sequence ID" value="JAA58240.1"/>
    <property type="molecule type" value="mRNA"/>
</dbReference>
<dbReference type="SMART" id="SM01166">
    <property type="entry name" value="DUF1899"/>
    <property type="match status" value="1"/>
</dbReference>
<evidence type="ECO:0000256" key="2">
    <source>
        <dbReference type="ARBA" id="ARBA00022574"/>
    </source>
</evidence>
<evidence type="ECO:0000256" key="3">
    <source>
        <dbReference type="ARBA" id="ARBA00022737"/>
    </source>
</evidence>
<dbReference type="GO" id="GO:0007015">
    <property type="term" value="P:actin filament organization"/>
    <property type="evidence" value="ECO:0007669"/>
    <property type="project" value="TreeGrafter"/>
</dbReference>
<sequence length="589" mass="65720">MAHRSIVRTSKFRHVFGQALKREQCYDNIRITKQSWDSNFCAVNPKFLAIIIEAAGGGAFMVLPLNKTGRVDVNHPLVAGHKGPVLDIAWCPFNDNIIASASDDAMVRVWQIPNFGLVRPLTDPVVELPGHERRVGQVLWHPSANNVLLSVGADCKIIIWNVGTGEILSCIDHPDIVFSCCWNWDGSRIVTTCKDRKIRVYNPRTGDVEAEDFGHEGAKPQKAIYLRDGLIFTTGFSRMSERQYALRVESELAQPVVLEELDTSNGVLQPFYDPDVNLLYLAAKGDSNIRYFEVTDEPPFVHYISTYQSSEPQRGMCAMPKRGCDVHQCEIARFYKLHSKGLCEVISFTVPRKSDLFQQDLYPETPGDTPAISAEEWAEGKDADPILINLKEGYTASTKQDFAVTKKKPNILNKMPERPAATKASEQSVTSAVSDAKLDELLDEIRKLKSVVVKHEKRIKELESRLESSKEDAPLERPSTPPTPPPGDQKQSNNNHEGNASGQGHLLHMLETSSSLYYPPPRSLPCEAQQGAAKTDIVPHGDHCRRGNSKMTLFLQNMNRAWNSLVANPIVRSRENGTRSQLSLHTTSS</sequence>
<dbReference type="PANTHER" id="PTHR10856">
    <property type="entry name" value="CORONIN"/>
    <property type="match status" value="1"/>
</dbReference>
<evidence type="ECO:0000256" key="7">
    <source>
        <dbReference type="RuleBase" id="RU280818"/>
    </source>
</evidence>
<feature type="compositionally biased region" description="Polar residues" evidence="8">
    <location>
        <begin position="489"/>
        <end position="502"/>
    </location>
</feature>
<dbReference type="GO" id="GO:0051015">
    <property type="term" value="F:actin filament binding"/>
    <property type="evidence" value="ECO:0007669"/>
    <property type="project" value="TreeGrafter"/>
</dbReference>
<comment type="similarity">
    <text evidence="1 7">Belongs to the WD repeat coronin family.</text>
</comment>
<feature type="repeat" description="WD" evidence="6">
    <location>
        <begin position="128"/>
        <end position="170"/>
    </location>
</feature>
<keyword evidence="2 6" id="KW-0853">WD repeat</keyword>
<dbReference type="Pfam" id="PF16300">
    <property type="entry name" value="WD40_4"/>
    <property type="match status" value="1"/>
</dbReference>
<accession>L7M2H2</accession>
<feature type="compositionally biased region" description="Basic and acidic residues" evidence="8">
    <location>
        <begin position="463"/>
        <end position="475"/>
    </location>
</feature>
<dbReference type="PANTHER" id="PTHR10856:SF0">
    <property type="entry name" value="CORONIN"/>
    <property type="match status" value="1"/>
</dbReference>
<dbReference type="InterPro" id="IPR015048">
    <property type="entry name" value="DUF1899"/>
</dbReference>
<evidence type="ECO:0000256" key="1">
    <source>
        <dbReference type="ARBA" id="ARBA00009482"/>
    </source>
</evidence>
<feature type="repeat" description="WD" evidence="6">
    <location>
        <begin position="78"/>
        <end position="112"/>
    </location>
</feature>
<dbReference type="FunFam" id="2.130.10.10:FF:000502">
    <property type="entry name" value="Coronin"/>
    <property type="match status" value="1"/>
</dbReference>
<feature type="region of interest" description="Disordered" evidence="8">
    <location>
        <begin position="463"/>
        <end position="503"/>
    </location>
</feature>
<dbReference type="PROSITE" id="PS00678">
    <property type="entry name" value="WD_REPEATS_1"/>
    <property type="match status" value="1"/>
</dbReference>
<dbReference type="InterPro" id="IPR001680">
    <property type="entry name" value="WD40_rpt"/>
</dbReference>
<evidence type="ECO:0000256" key="4">
    <source>
        <dbReference type="ARBA" id="ARBA00023054"/>
    </source>
</evidence>
<name>L7M2H2_RHIPC</name>
<dbReference type="PROSITE" id="PS50082">
    <property type="entry name" value="WD_REPEATS_2"/>
    <property type="match status" value="2"/>
</dbReference>
<feature type="domain" description="DUF1899" evidence="9">
    <location>
        <begin position="5"/>
        <end position="69"/>
    </location>
</feature>
<evidence type="ECO:0000256" key="5">
    <source>
        <dbReference type="ARBA" id="ARBA00023203"/>
    </source>
</evidence>
<reference evidence="10" key="2">
    <citation type="journal article" date="2015" name="J. Proteomics">
        <title>Sexual differences in the sialomes of the zebra tick, Rhipicephalus pulchellus.</title>
        <authorList>
            <person name="Tan A.W."/>
            <person name="Francischetti I.M."/>
            <person name="Slovak M."/>
            <person name="Kini R.M."/>
            <person name="Ribeiro J.M."/>
        </authorList>
    </citation>
    <scope>NUCLEOTIDE SEQUENCE</scope>
    <source>
        <tissue evidence="10">Salivary gland</tissue>
    </source>
</reference>
<keyword evidence="4" id="KW-0175">Coiled coil</keyword>
<dbReference type="InterPro" id="IPR015505">
    <property type="entry name" value="Coronin"/>
</dbReference>
<evidence type="ECO:0000256" key="6">
    <source>
        <dbReference type="PROSITE-ProRule" id="PRU00221"/>
    </source>
</evidence>
<dbReference type="AlphaFoldDB" id="L7M2H2"/>
<dbReference type="Pfam" id="PF00400">
    <property type="entry name" value="WD40"/>
    <property type="match status" value="3"/>
</dbReference>
<reference evidence="10" key="1">
    <citation type="submission" date="2012-11" db="EMBL/GenBank/DDBJ databases">
        <authorList>
            <person name="Lucero-Rivera Y.E."/>
            <person name="Tovar-Ramirez D."/>
        </authorList>
    </citation>
    <scope>NUCLEOTIDE SEQUENCE</scope>
    <source>
        <tissue evidence="10">Salivary gland</tissue>
    </source>
</reference>
<keyword evidence="3 7" id="KW-0677">Repeat</keyword>
<dbReference type="SMART" id="SM00320">
    <property type="entry name" value="WD40"/>
    <property type="match status" value="3"/>
</dbReference>
<evidence type="ECO:0000256" key="8">
    <source>
        <dbReference type="SAM" id="MobiDB-lite"/>
    </source>
</evidence>
<dbReference type="Gene3D" id="2.130.10.10">
    <property type="entry name" value="YVTN repeat-like/Quinoprotein amine dehydrogenase"/>
    <property type="match status" value="1"/>
</dbReference>
<dbReference type="Pfam" id="PF08953">
    <property type="entry name" value="DUF1899"/>
    <property type="match status" value="1"/>
</dbReference>
<dbReference type="InterPro" id="IPR015943">
    <property type="entry name" value="WD40/YVTN_repeat-like_dom_sf"/>
</dbReference>
<dbReference type="PROSITE" id="PS50294">
    <property type="entry name" value="WD_REPEATS_REGION"/>
    <property type="match status" value="2"/>
</dbReference>
<organism evidence="10">
    <name type="scientific">Rhipicephalus pulchellus</name>
    <name type="common">Yellow backed tick</name>
    <name type="synonym">Dermacentor pulchellus</name>
    <dbReference type="NCBI Taxonomy" id="72859"/>
    <lineage>
        <taxon>Eukaryota</taxon>
        <taxon>Metazoa</taxon>
        <taxon>Ecdysozoa</taxon>
        <taxon>Arthropoda</taxon>
        <taxon>Chelicerata</taxon>
        <taxon>Arachnida</taxon>
        <taxon>Acari</taxon>
        <taxon>Parasitiformes</taxon>
        <taxon>Ixodida</taxon>
        <taxon>Ixodoidea</taxon>
        <taxon>Ixodidae</taxon>
        <taxon>Rhipicephalinae</taxon>
        <taxon>Rhipicephalus</taxon>
        <taxon>Rhipicephalus</taxon>
    </lineage>
</organism>
<evidence type="ECO:0000259" key="9">
    <source>
        <dbReference type="SMART" id="SM01166"/>
    </source>
</evidence>
<evidence type="ECO:0000313" key="10">
    <source>
        <dbReference type="EMBL" id="JAA58240.1"/>
    </source>
</evidence>
<keyword evidence="5" id="KW-0009">Actin-binding</keyword>
<proteinExistence type="evidence at transcript level"/>